<organism evidence="9 10">
    <name type="scientific">Nicrophorus vespilloides</name>
    <name type="common">Boreal carrion beetle</name>
    <dbReference type="NCBI Taxonomy" id="110193"/>
    <lineage>
        <taxon>Eukaryota</taxon>
        <taxon>Metazoa</taxon>
        <taxon>Ecdysozoa</taxon>
        <taxon>Arthropoda</taxon>
        <taxon>Hexapoda</taxon>
        <taxon>Insecta</taxon>
        <taxon>Pterygota</taxon>
        <taxon>Neoptera</taxon>
        <taxon>Endopterygota</taxon>
        <taxon>Coleoptera</taxon>
        <taxon>Polyphaga</taxon>
        <taxon>Staphyliniformia</taxon>
        <taxon>Silphidae</taxon>
        <taxon>Nicrophorinae</taxon>
        <taxon>Nicrophorus</taxon>
    </lineage>
</organism>
<evidence type="ECO:0000256" key="5">
    <source>
        <dbReference type="ARBA" id="ARBA00023128"/>
    </source>
</evidence>
<keyword evidence="9" id="KW-1185">Reference proteome</keyword>
<keyword evidence="5 7" id="KW-0496">Mitochondrion</keyword>
<evidence type="ECO:0000313" key="10">
    <source>
        <dbReference type="RefSeq" id="XP_017777213.1"/>
    </source>
</evidence>
<evidence type="ECO:0000313" key="9">
    <source>
        <dbReference type="Proteomes" id="UP000695000"/>
    </source>
</evidence>
<dbReference type="RefSeq" id="XP_017777213.1">
    <property type="nucleotide sequence ID" value="XM_017921724.1"/>
</dbReference>
<keyword evidence="3 7" id="KW-0999">Mitochondrion inner membrane</keyword>
<name>A0ABM1MRL3_NICVS</name>
<evidence type="ECO:0000256" key="1">
    <source>
        <dbReference type="ARBA" id="ARBA00010877"/>
    </source>
</evidence>
<sequence length="703" mass="80566">MFRVVTKIPATRINSQTRIGQSRLYRTIRHYSKKGENELCPPTPPKSGGGSLYMIGALTVVTGATLGYAKYDPDFRDWLKERVPFTDDLIRFVAQEDGTWADQLSKLMSKFSAKPPLRLPAVIEEKKKDYNAPHPVFPKIAEDSKHTDSYNEIRVEQKSSPGATPFVEISGDVKRDPSKLPVDEIADLELSITSNATMAIEEYNKSIYTLRNYNSNVEVVVEESVDRIDPSVWDNLRKKSKDKDQQISDANKHANEALKSISELKKMLRRKDLNVPEVTIERTKVNMHRMEHDLHAAKAELDKEMRLSSVTDKYWHKVEQARKHFGKELEALFPTINLEQRNVTISDADMDLFVLHAMSKVLYYQKELYKLETLSDQRLQDAMDSAKNTGNFEVLTTEQICLELEKEKRKLETEYQTKCLKLRQESEHELRQKLKMQSEAFTDHLEDAIQTREMELERLLNRKFDEDLTEERCKYKMQVSAMVGRLRGMEEAMKARADADKTAHQAQVLWSACQALFRSVKAGCPGVAWMDQLRPLEAEIHAVKSAAAENDELVKVVIEGIPSEAKERGVFPEDALRERFLKVEKVARSMALLPETGGFLHMYFLSYLQSMLLLKSTNPIPQAELNDESVDFTKLGTNEILQRARYWMDRGDFAQTLRYMNLLKGAARAVAKQWMNEARILLETQQAANTLMSYAAASGLTYM</sequence>
<comment type="function">
    <text evidence="7">Component of the MICOS complex, a large protein complex of the mitochondrial inner membrane that plays crucial roles in the maintenance of crista junctions, inner membrane architecture, and formation of contact sites to the outer membrane.</text>
</comment>
<evidence type="ECO:0000256" key="7">
    <source>
        <dbReference type="RuleBase" id="RU363000"/>
    </source>
</evidence>
<comment type="similarity">
    <text evidence="1 7">Belongs to the MICOS complex subunit Mic60 family.</text>
</comment>
<evidence type="ECO:0000256" key="6">
    <source>
        <dbReference type="ARBA" id="ARBA00023136"/>
    </source>
</evidence>
<keyword evidence="8" id="KW-0175">Coiled coil</keyword>
<dbReference type="GeneID" id="108563133"/>
<dbReference type="Proteomes" id="UP000695000">
    <property type="component" value="Unplaced"/>
</dbReference>
<evidence type="ECO:0000256" key="4">
    <source>
        <dbReference type="ARBA" id="ARBA00022989"/>
    </source>
</evidence>
<proteinExistence type="inferred from homology"/>
<evidence type="ECO:0000256" key="2">
    <source>
        <dbReference type="ARBA" id="ARBA00022692"/>
    </source>
</evidence>
<protein>
    <recommendedName>
        <fullName evidence="7">MICOS complex subunit MIC60</fullName>
    </recommendedName>
    <alternativeName>
        <fullName evidence="7">Mitofilin</fullName>
    </alternativeName>
</protein>
<keyword evidence="2 7" id="KW-0812">Transmembrane</keyword>
<dbReference type="PANTHER" id="PTHR15415:SF7">
    <property type="entry name" value="MICOS COMPLEX SUBUNIT MIC60"/>
    <property type="match status" value="1"/>
</dbReference>
<gene>
    <name evidence="10" type="primary">LOC108563133</name>
</gene>
<evidence type="ECO:0000256" key="3">
    <source>
        <dbReference type="ARBA" id="ARBA00022792"/>
    </source>
</evidence>
<dbReference type="PANTHER" id="PTHR15415">
    <property type="entry name" value="MITOFILIN"/>
    <property type="match status" value="1"/>
</dbReference>
<keyword evidence="4" id="KW-1133">Transmembrane helix</keyword>
<dbReference type="InterPro" id="IPR019133">
    <property type="entry name" value="MIC60"/>
</dbReference>
<evidence type="ECO:0000256" key="8">
    <source>
        <dbReference type="SAM" id="Coils"/>
    </source>
</evidence>
<comment type="subunit">
    <text evidence="7">Component of the mitochondrial contact site and cristae organizing system (MICOS) complex.</text>
</comment>
<dbReference type="Pfam" id="PF09731">
    <property type="entry name" value="Mitofilin"/>
    <property type="match status" value="1"/>
</dbReference>
<reference evidence="10" key="1">
    <citation type="submission" date="2025-08" db="UniProtKB">
        <authorList>
            <consortium name="RefSeq"/>
        </authorList>
    </citation>
    <scope>IDENTIFICATION</scope>
    <source>
        <tissue evidence="10">Whole Larva</tissue>
    </source>
</reference>
<feature type="coiled-coil region" evidence="8">
    <location>
        <begin position="251"/>
        <end position="307"/>
    </location>
</feature>
<keyword evidence="6" id="KW-0472">Membrane</keyword>
<comment type="subcellular location">
    <subcellularLocation>
        <location evidence="7">Mitochondrion inner membrane</location>
        <topology evidence="7">Single-pass membrane protein</topology>
    </subcellularLocation>
</comment>
<accession>A0ABM1MRL3</accession>